<dbReference type="Proteomes" id="UP000677228">
    <property type="component" value="Unassembled WGS sequence"/>
</dbReference>
<dbReference type="InterPro" id="IPR003593">
    <property type="entry name" value="AAA+_ATPase"/>
</dbReference>
<feature type="compositionally biased region" description="Basic and acidic residues" evidence="2">
    <location>
        <begin position="275"/>
        <end position="290"/>
    </location>
</feature>
<feature type="domain" description="AAA+ ATPase" evidence="3">
    <location>
        <begin position="502"/>
        <end position="640"/>
    </location>
</feature>
<protein>
    <recommendedName>
        <fullName evidence="3">AAA+ ATPase domain-containing protein</fullName>
    </recommendedName>
</protein>
<keyword evidence="1" id="KW-0175">Coiled coil</keyword>
<dbReference type="Gene3D" id="3.40.50.300">
    <property type="entry name" value="P-loop containing nucleotide triphosphate hydrolases"/>
    <property type="match status" value="1"/>
</dbReference>
<dbReference type="InterPro" id="IPR003959">
    <property type="entry name" value="ATPase_AAA_core"/>
</dbReference>
<name>A0A8S2K0R6_9BILA</name>
<dbReference type="EMBL" id="CAJOBA010008139">
    <property type="protein sequence ID" value="CAF3821273.1"/>
    <property type="molecule type" value="Genomic_DNA"/>
</dbReference>
<dbReference type="SMART" id="SM00382">
    <property type="entry name" value="AAA"/>
    <property type="match status" value="1"/>
</dbReference>
<evidence type="ECO:0000256" key="2">
    <source>
        <dbReference type="SAM" id="MobiDB-lite"/>
    </source>
</evidence>
<dbReference type="CDD" id="cd19481">
    <property type="entry name" value="RecA-like_protease"/>
    <property type="match status" value="1"/>
</dbReference>
<dbReference type="GO" id="GO:0005524">
    <property type="term" value="F:ATP binding"/>
    <property type="evidence" value="ECO:0007669"/>
    <property type="project" value="InterPro"/>
</dbReference>
<dbReference type="Proteomes" id="UP000682733">
    <property type="component" value="Unassembled WGS sequence"/>
</dbReference>
<dbReference type="EMBL" id="CAJNOK010008125">
    <property type="protein sequence ID" value="CAF1054908.1"/>
    <property type="molecule type" value="Genomic_DNA"/>
</dbReference>
<accession>A0A8S2K0R6</accession>
<proteinExistence type="predicted"/>
<feature type="coiled-coil region" evidence="1">
    <location>
        <begin position="349"/>
        <end position="387"/>
    </location>
</feature>
<comment type="caution">
    <text evidence="5">The sequence shown here is derived from an EMBL/GenBank/DDBJ whole genome shotgun (WGS) entry which is preliminary data.</text>
</comment>
<dbReference type="PANTHER" id="PTHR23074">
    <property type="entry name" value="AAA DOMAIN-CONTAINING"/>
    <property type="match status" value="1"/>
</dbReference>
<evidence type="ECO:0000259" key="3">
    <source>
        <dbReference type="SMART" id="SM00382"/>
    </source>
</evidence>
<sequence>MTISNKVEIDDDSEPTEQQLIDIAKQLNLKEDEESLEYLRLCVIKSNIEDTELELSVKLQGEVQMDVILEHSNVFKVQEDTLISTSIAKHSKPPKYQQEDNIIPLSAITCILSKKQNTKEIDHFIQNFLFQPVKTQLREIDLISFSSTDDFDTWHFDHLRDIFDLWIVPDFNNKKKKFPQKWQLATDAKIFCKVTDSFAVSQDLGKGNIERPNTQSLETFIKDICLIENCDTYKHWIQALRLEDITTYSHLSNLKQTDWDNIAKLTMNAKKTIKSHVDKEKQTSANEKRKTTNKTSFESNDQDDHVELKKYPLAKLEYKCIEKAFEEMRAEGYADDGLFDDMVEFFLPLTITEDELETKTVDLAQLRKERTEKKEVLMKQIEELNRSCNLNKQIYWDSDETYQNTMKKRQIQKDQYEITKGQRCRLTDQEHSKWLRQLEASWREQDERVSQDIVKLESSMETLDKTIKQQEADLDDKQMELKNIDEILNAKPKPVDKRLVKAHRGFIMYGPPGTGKSVIMSKLAIKVGIAMIGPPLAAGELNRPLVGESERILVSLCTRAHRIPYLQCCVSIDEIDSLAPKRDEDSSEGKVDKISVLLSLIEGIKDVPNLMFFCATNRLHMMDEAFLRRMSGKYFVGRPSSNSRRRMLSDIPEWALEANLLEKLSIATTNFSGAAVSALSRSITVRCMTQRRHKADYRLTYHEALTLADSTAKQYQILLGSETLPRLLLRNLSLCNNASTSYHLKDRENLTYTGRIVINLYDKCVRIETTSQSDRKRSVIEQPLDITEVALQQLLERITSYGKDRNVQLLQLIDLNLLSSQGAYDEKKVFETLKERYDECISYKRSMIVYDLDSLIGINKSESDSSMGRSISSSVNNHNIYTYVRARFREAVIETSSGRGNMAQNVEKWAVAVVREQFLLRQFCIDVEFTRTKQEENEIEEERRKSEDLLKCVKCKDYYIENENKMGNCTHHDGFLYDNSAPDLMIYTLTNAIELLNQNECDALIHPERREDLERQKLKYKWICCDGTLTTGNVGGCKKGKHGFKYTTPHRARTTATILDRNQIEQWEQTCRSNEEYNEKWLTLLTSRGNR</sequence>
<dbReference type="InterPro" id="IPR050304">
    <property type="entry name" value="MT-severing_AAA_ATPase"/>
</dbReference>
<organism evidence="5 6">
    <name type="scientific">Didymodactylos carnosus</name>
    <dbReference type="NCBI Taxonomy" id="1234261"/>
    <lineage>
        <taxon>Eukaryota</taxon>
        <taxon>Metazoa</taxon>
        <taxon>Spiralia</taxon>
        <taxon>Gnathifera</taxon>
        <taxon>Rotifera</taxon>
        <taxon>Eurotatoria</taxon>
        <taxon>Bdelloidea</taxon>
        <taxon>Philodinida</taxon>
        <taxon>Philodinidae</taxon>
        <taxon>Didymodactylos</taxon>
    </lineage>
</organism>
<dbReference type="AlphaFoldDB" id="A0A8S2K0R6"/>
<evidence type="ECO:0000313" key="5">
    <source>
        <dbReference type="EMBL" id="CAF3821273.1"/>
    </source>
</evidence>
<evidence type="ECO:0000256" key="1">
    <source>
        <dbReference type="SAM" id="Coils"/>
    </source>
</evidence>
<dbReference type="Pfam" id="PF00004">
    <property type="entry name" value="AAA"/>
    <property type="match status" value="1"/>
</dbReference>
<feature type="region of interest" description="Disordered" evidence="2">
    <location>
        <begin position="274"/>
        <end position="301"/>
    </location>
</feature>
<dbReference type="PANTHER" id="PTHR23074:SF83">
    <property type="entry name" value="VACUOLAR PROTEIN SORTING-ASSOCIATED PROTEIN 4A"/>
    <property type="match status" value="1"/>
</dbReference>
<dbReference type="SUPFAM" id="SSF52540">
    <property type="entry name" value="P-loop containing nucleoside triphosphate hydrolases"/>
    <property type="match status" value="1"/>
</dbReference>
<evidence type="ECO:0000313" key="4">
    <source>
        <dbReference type="EMBL" id="CAF1054908.1"/>
    </source>
</evidence>
<dbReference type="GO" id="GO:0016887">
    <property type="term" value="F:ATP hydrolysis activity"/>
    <property type="evidence" value="ECO:0007669"/>
    <property type="project" value="InterPro"/>
</dbReference>
<feature type="coiled-coil region" evidence="1">
    <location>
        <begin position="453"/>
        <end position="487"/>
    </location>
</feature>
<dbReference type="InterPro" id="IPR027417">
    <property type="entry name" value="P-loop_NTPase"/>
</dbReference>
<gene>
    <name evidence="4" type="ORF">OVA965_LOCUS17127</name>
    <name evidence="5" type="ORF">TMI583_LOCUS17137</name>
</gene>
<reference evidence="5" key="1">
    <citation type="submission" date="2021-02" db="EMBL/GenBank/DDBJ databases">
        <authorList>
            <person name="Nowell W R."/>
        </authorList>
    </citation>
    <scope>NUCLEOTIDE SEQUENCE</scope>
</reference>
<evidence type="ECO:0000313" key="6">
    <source>
        <dbReference type="Proteomes" id="UP000682733"/>
    </source>
</evidence>